<keyword evidence="3" id="KW-1185">Reference proteome</keyword>
<keyword evidence="1" id="KW-0472">Membrane</keyword>
<keyword evidence="1" id="KW-0812">Transmembrane</keyword>
<dbReference type="EMBL" id="ML769732">
    <property type="protein sequence ID" value="KAE9388680.1"/>
    <property type="molecule type" value="Genomic_DNA"/>
</dbReference>
<name>A0A6A4GTP6_9AGAR</name>
<accession>A0A6A4GTP6</accession>
<evidence type="ECO:0000256" key="1">
    <source>
        <dbReference type="SAM" id="Phobius"/>
    </source>
</evidence>
<gene>
    <name evidence="2" type="ORF">BT96DRAFT_1003977</name>
</gene>
<dbReference type="AlphaFoldDB" id="A0A6A4GTP6"/>
<reference evidence="2" key="1">
    <citation type="journal article" date="2019" name="Environ. Microbiol.">
        <title>Fungal ecological strategies reflected in gene transcription - a case study of two litter decomposers.</title>
        <authorList>
            <person name="Barbi F."/>
            <person name="Kohler A."/>
            <person name="Barry K."/>
            <person name="Baskaran P."/>
            <person name="Daum C."/>
            <person name="Fauchery L."/>
            <person name="Ihrmark K."/>
            <person name="Kuo A."/>
            <person name="LaButti K."/>
            <person name="Lipzen A."/>
            <person name="Morin E."/>
            <person name="Grigoriev I.V."/>
            <person name="Henrissat B."/>
            <person name="Lindahl B."/>
            <person name="Martin F."/>
        </authorList>
    </citation>
    <scope>NUCLEOTIDE SEQUENCE</scope>
    <source>
        <strain evidence="2">JB14</strain>
    </source>
</reference>
<dbReference type="Proteomes" id="UP000799118">
    <property type="component" value="Unassembled WGS sequence"/>
</dbReference>
<evidence type="ECO:0000313" key="3">
    <source>
        <dbReference type="Proteomes" id="UP000799118"/>
    </source>
</evidence>
<sequence>MSHTHYISVLIRFASFLPILLLSFRLLSFPFLSSFSTSDRANRNGGVGKELLETTSRDEVVAYLVVGGIGVGVVGILDVLSGLLALADATFWALPGTSDYGGGFGLDRIVWSS</sequence>
<proteinExistence type="predicted"/>
<evidence type="ECO:0000313" key="2">
    <source>
        <dbReference type="EMBL" id="KAE9388680.1"/>
    </source>
</evidence>
<feature type="transmembrane region" description="Helical" evidence="1">
    <location>
        <begin position="60"/>
        <end position="87"/>
    </location>
</feature>
<protein>
    <submittedName>
        <fullName evidence="2">Uncharacterized protein</fullName>
    </submittedName>
</protein>
<feature type="transmembrane region" description="Helical" evidence="1">
    <location>
        <begin position="6"/>
        <end position="27"/>
    </location>
</feature>
<organism evidence="2 3">
    <name type="scientific">Gymnopus androsaceus JB14</name>
    <dbReference type="NCBI Taxonomy" id="1447944"/>
    <lineage>
        <taxon>Eukaryota</taxon>
        <taxon>Fungi</taxon>
        <taxon>Dikarya</taxon>
        <taxon>Basidiomycota</taxon>
        <taxon>Agaricomycotina</taxon>
        <taxon>Agaricomycetes</taxon>
        <taxon>Agaricomycetidae</taxon>
        <taxon>Agaricales</taxon>
        <taxon>Marasmiineae</taxon>
        <taxon>Omphalotaceae</taxon>
        <taxon>Gymnopus</taxon>
    </lineage>
</organism>
<keyword evidence="1" id="KW-1133">Transmembrane helix</keyword>